<feature type="domain" description="HTH merR-type" evidence="2">
    <location>
        <begin position="1"/>
        <end position="69"/>
    </location>
</feature>
<dbReference type="CDD" id="cd00592">
    <property type="entry name" value="HTH_MerR-like"/>
    <property type="match status" value="1"/>
</dbReference>
<dbReference type="SUPFAM" id="SSF46955">
    <property type="entry name" value="Putative DNA-binding domain"/>
    <property type="match status" value="1"/>
</dbReference>
<dbReference type="InterPro" id="IPR000551">
    <property type="entry name" value="MerR-type_HTH_dom"/>
</dbReference>
<dbReference type="Pfam" id="PF13411">
    <property type="entry name" value="MerR_1"/>
    <property type="match status" value="1"/>
</dbReference>
<dbReference type="PANTHER" id="PTHR30204">
    <property type="entry name" value="REDOX-CYCLING DRUG-SENSING TRANSCRIPTIONAL ACTIVATOR SOXR"/>
    <property type="match status" value="1"/>
</dbReference>
<dbReference type="GO" id="GO:0003700">
    <property type="term" value="F:DNA-binding transcription factor activity"/>
    <property type="evidence" value="ECO:0007669"/>
    <property type="project" value="InterPro"/>
</dbReference>
<evidence type="ECO:0000256" key="1">
    <source>
        <dbReference type="ARBA" id="ARBA00023125"/>
    </source>
</evidence>
<dbReference type="EMBL" id="JAAZHI010000066">
    <property type="protein sequence ID" value="NLA55270.1"/>
    <property type="molecule type" value="Genomic_DNA"/>
</dbReference>
<dbReference type="Gene3D" id="1.10.1660.10">
    <property type="match status" value="1"/>
</dbReference>
<dbReference type="PRINTS" id="PR00040">
    <property type="entry name" value="HTHMERR"/>
</dbReference>
<dbReference type="SMART" id="SM00422">
    <property type="entry name" value="HTH_MERR"/>
    <property type="match status" value="1"/>
</dbReference>
<dbReference type="InterPro" id="IPR009061">
    <property type="entry name" value="DNA-bd_dom_put_sf"/>
</dbReference>
<evidence type="ECO:0000313" key="4">
    <source>
        <dbReference type="Proteomes" id="UP000557899"/>
    </source>
</evidence>
<protein>
    <submittedName>
        <fullName evidence="3">MerR family transcriptional regulator</fullName>
    </submittedName>
</protein>
<keyword evidence="1" id="KW-0238">DNA-binding</keyword>
<dbReference type="GO" id="GO:0003677">
    <property type="term" value="F:DNA binding"/>
    <property type="evidence" value="ECO:0007669"/>
    <property type="project" value="UniProtKB-KW"/>
</dbReference>
<gene>
    <name evidence="3" type="ORF">GX859_03060</name>
</gene>
<dbReference type="PANTHER" id="PTHR30204:SF93">
    <property type="entry name" value="HTH MERR-TYPE DOMAIN-CONTAINING PROTEIN"/>
    <property type="match status" value="1"/>
</dbReference>
<dbReference type="AlphaFoldDB" id="A0A7X6PLL9"/>
<evidence type="ECO:0000313" key="3">
    <source>
        <dbReference type="EMBL" id="NLA55270.1"/>
    </source>
</evidence>
<reference evidence="3 4" key="1">
    <citation type="journal article" date="2020" name="Biotechnol. Biofuels">
        <title>New insights from the biogas microbiome by comprehensive genome-resolved metagenomics of nearly 1600 species originating from multiple anaerobic digesters.</title>
        <authorList>
            <person name="Campanaro S."/>
            <person name="Treu L."/>
            <person name="Rodriguez-R L.M."/>
            <person name="Kovalovszki A."/>
            <person name="Ziels R.M."/>
            <person name="Maus I."/>
            <person name="Zhu X."/>
            <person name="Kougias P.G."/>
            <person name="Basile A."/>
            <person name="Luo G."/>
            <person name="Schluter A."/>
            <person name="Konstantinidis K.T."/>
            <person name="Angelidaki I."/>
        </authorList>
    </citation>
    <scope>NUCLEOTIDE SEQUENCE [LARGE SCALE GENOMIC DNA]</scope>
    <source>
        <strain evidence="3">AS15tlH2ME_198</strain>
    </source>
</reference>
<evidence type="ECO:0000259" key="2">
    <source>
        <dbReference type="PROSITE" id="PS50937"/>
    </source>
</evidence>
<dbReference type="InterPro" id="IPR047057">
    <property type="entry name" value="MerR_fam"/>
</dbReference>
<proteinExistence type="predicted"/>
<sequence length="225" mass="24013">MRISEVARAAGCSVRAVRHYHASGALPEPPRTAGGYRDYGLADLAALLRVRALVDAGITLADIRSDSSSLIDAALSRIDSQLTVLRAQRSRLLALQSGELGLPADIRSGIRELLGDGIPARMEIDALDLMGLTGVASAETWEVLRRNLRDPARRADTLRFRALWEELGDLAPAAADDNIAELRGLRGISDGILPTLTPGEVPLQLRDVETRGAQARALAELAGAL</sequence>
<dbReference type="PROSITE" id="PS50937">
    <property type="entry name" value="HTH_MERR_2"/>
    <property type="match status" value="1"/>
</dbReference>
<organism evidence="3 4">
    <name type="scientific">Corynebacterium humireducens</name>
    <dbReference type="NCBI Taxonomy" id="1223514"/>
    <lineage>
        <taxon>Bacteria</taxon>
        <taxon>Bacillati</taxon>
        <taxon>Actinomycetota</taxon>
        <taxon>Actinomycetes</taxon>
        <taxon>Mycobacteriales</taxon>
        <taxon>Corynebacteriaceae</taxon>
        <taxon>Corynebacterium</taxon>
    </lineage>
</organism>
<dbReference type="Proteomes" id="UP000557899">
    <property type="component" value="Unassembled WGS sequence"/>
</dbReference>
<accession>A0A7X6PLL9</accession>
<comment type="caution">
    <text evidence="3">The sequence shown here is derived from an EMBL/GenBank/DDBJ whole genome shotgun (WGS) entry which is preliminary data.</text>
</comment>
<name>A0A7X6PLL9_9CORY</name>